<gene>
    <name evidence="2" type="ORF">BB560_004988</name>
</gene>
<feature type="domain" description="Ubiquitin-like" evidence="1">
    <location>
        <begin position="24"/>
        <end position="87"/>
    </location>
</feature>
<reference evidence="2 3" key="1">
    <citation type="journal article" date="2018" name="MBio">
        <title>Comparative Genomics Reveals the Core Gene Toolbox for the Fungus-Insect Symbiosis.</title>
        <authorList>
            <person name="Wang Y."/>
            <person name="Stata M."/>
            <person name="Wang W."/>
            <person name="Stajich J.E."/>
            <person name="White M.M."/>
            <person name="Moncalvo J.M."/>
        </authorList>
    </citation>
    <scope>NUCLEOTIDE SEQUENCE [LARGE SCALE GENOMIC DNA]</scope>
    <source>
        <strain evidence="2 3">SC-DP-2</strain>
    </source>
</reference>
<dbReference type="InterPro" id="IPR000626">
    <property type="entry name" value="Ubiquitin-like_dom"/>
</dbReference>
<name>A0A2T9Z7V7_9FUNG</name>
<comment type="caution">
    <text evidence="2">The sequence shown here is derived from an EMBL/GenBank/DDBJ whole genome shotgun (WGS) entry which is preliminary data.</text>
</comment>
<proteinExistence type="predicted"/>
<dbReference type="CDD" id="cd17039">
    <property type="entry name" value="Ubl_ubiquitin_like"/>
    <property type="match status" value="1"/>
</dbReference>
<dbReference type="InterPro" id="IPR039540">
    <property type="entry name" value="UBL3-like_ubiquitin_dom"/>
</dbReference>
<dbReference type="Gene3D" id="3.10.20.90">
    <property type="entry name" value="Phosphatidylinositol 3-kinase Catalytic Subunit, Chain A, domain 1"/>
    <property type="match status" value="1"/>
</dbReference>
<evidence type="ECO:0000259" key="1">
    <source>
        <dbReference type="PROSITE" id="PS50053"/>
    </source>
</evidence>
<evidence type="ECO:0000313" key="2">
    <source>
        <dbReference type="EMBL" id="PVV00625.1"/>
    </source>
</evidence>
<sequence length="106" mass="12028">MSEKSASTGRDSESIENPKNFDTLNISFLSLSGQRHTIVVPPTTSILSVKQMLFENWPKGFPDPPEKFSRIRLVYHGKFLEDSQLLKGKAPLLSYFFPFSTQFNVS</sequence>
<dbReference type="OrthoDB" id="1043111at2759"/>
<protein>
    <recommendedName>
        <fullName evidence="1">Ubiquitin-like domain-containing protein</fullName>
    </recommendedName>
</protein>
<dbReference type="STRING" id="133381.A0A2T9Z7V7"/>
<dbReference type="EMBL" id="MBFS01001815">
    <property type="protein sequence ID" value="PVV00625.1"/>
    <property type="molecule type" value="Genomic_DNA"/>
</dbReference>
<evidence type="ECO:0000313" key="3">
    <source>
        <dbReference type="Proteomes" id="UP000245609"/>
    </source>
</evidence>
<dbReference type="Proteomes" id="UP000245609">
    <property type="component" value="Unassembled WGS sequence"/>
</dbReference>
<dbReference type="AlphaFoldDB" id="A0A2T9Z7V7"/>
<accession>A0A2T9Z7V7</accession>
<keyword evidence="3" id="KW-1185">Reference proteome</keyword>
<dbReference type="InterPro" id="IPR029071">
    <property type="entry name" value="Ubiquitin-like_domsf"/>
</dbReference>
<dbReference type="PROSITE" id="PS50053">
    <property type="entry name" value="UBIQUITIN_2"/>
    <property type="match status" value="1"/>
</dbReference>
<organism evidence="2 3">
    <name type="scientific">Smittium megazygosporum</name>
    <dbReference type="NCBI Taxonomy" id="133381"/>
    <lineage>
        <taxon>Eukaryota</taxon>
        <taxon>Fungi</taxon>
        <taxon>Fungi incertae sedis</taxon>
        <taxon>Zoopagomycota</taxon>
        <taxon>Kickxellomycotina</taxon>
        <taxon>Harpellomycetes</taxon>
        <taxon>Harpellales</taxon>
        <taxon>Legeriomycetaceae</taxon>
        <taxon>Smittium</taxon>
    </lineage>
</organism>
<dbReference type="SUPFAM" id="SSF54236">
    <property type="entry name" value="Ubiquitin-like"/>
    <property type="match status" value="1"/>
</dbReference>
<dbReference type="Pfam" id="PF13881">
    <property type="entry name" value="Rad60-SLD_2"/>
    <property type="match status" value="1"/>
</dbReference>